<evidence type="ECO:0000256" key="1">
    <source>
        <dbReference type="ARBA" id="ARBA00005857"/>
    </source>
</evidence>
<reference evidence="6 7" key="1">
    <citation type="journal article" date="2019" name="Int. J. Syst. Evol. Microbiol.">
        <title>The Global Catalogue of Microorganisms (GCM) 10K type strain sequencing project: providing services to taxonomists for standard genome sequencing and annotation.</title>
        <authorList>
            <consortium name="The Broad Institute Genomics Platform"/>
            <consortium name="The Broad Institute Genome Sequencing Center for Infectious Disease"/>
            <person name="Wu L."/>
            <person name="Ma J."/>
        </authorList>
    </citation>
    <scope>NUCLEOTIDE SEQUENCE [LARGE SCALE GENOMIC DNA]</scope>
    <source>
        <strain evidence="6 7">JCM 16373</strain>
    </source>
</reference>
<evidence type="ECO:0000256" key="3">
    <source>
        <dbReference type="ARBA" id="ARBA00022737"/>
    </source>
</evidence>
<evidence type="ECO:0000256" key="2">
    <source>
        <dbReference type="ARBA" id="ARBA00019992"/>
    </source>
</evidence>
<protein>
    <recommendedName>
        <fullName evidence="2">Tetratricopeptide repeat protein 38</fullName>
    </recommendedName>
</protein>
<keyword evidence="3" id="KW-0677">Repeat</keyword>
<organism evidence="6 7">
    <name type="scientific">Streptomyces axinellae</name>
    <dbReference type="NCBI Taxonomy" id="552788"/>
    <lineage>
        <taxon>Bacteria</taxon>
        <taxon>Bacillati</taxon>
        <taxon>Actinomycetota</taxon>
        <taxon>Actinomycetes</taxon>
        <taxon>Kitasatosporales</taxon>
        <taxon>Streptomycetaceae</taxon>
        <taxon>Streptomyces</taxon>
    </lineage>
</organism>
<feature type="compositionally biased region" description="Basic residues" evidence="5">
    <location>
        <begin position="35"/>
        <end position="44"/>
    </location>
</feature>
<dbReference type="Gene3D" id="1.25.40.10">
    <property type="entry name" value="Tetratricopeptide repeat domain"/>
    <property type="match status" value="1"/>
</dbReference>
<dbReference type="SUPFAM" id="SSF48452">
    <property type="entry name" value="TPR-like"/>
    <property type="match status" value="1"/>
</dbReference>
<dbReference type="CDD" id="cd05804">
    <property type="entry name" value="StaR_like"/>
    <property type="match status" value="1"/>
</dbReference>
<dbReference type="PANTHER" id="PTHR16263:SF4">
    <property type="entry name" value="TETRATRICOPEPTIDE REPEAT PROTEIN 38"/>
    <property type="match status" value="1"/>
</dbReference>
<feature type="region of interest" description="Disordered" evidence="5">
    <location>
        <begin position="1"/>
        <end position="56"/>
    </location>
</feature>
<gene>
    <name evidence="6" type="ORF">GCM10009863_10180</name>
</gene>
<comment type="similarity">
    <text evidence="1">Belongs to the TTC38 family.</text>
</comment>
<evidence type="ECO:0000313" key="6">
    <source>
        <dbReference type="EMBL" id="GAA2598790.1"/>
    </source>
</evidence>
<dbReference type="PANTHER" id="PTHR16263">
    <property type="entry name" value="TETRATRICOPEPTIDE REPEAT PROTEIN 38"/>
    <property type="match status" value="1"/>
</dbReference>
<evidence type="ECO:0000256" key="4">
    <source>
        <dbReference type="ARBA" id="ARBA00022803"/>
    </source>
</evidence>
<dbReference type="Proteomes" id="UP001501447">
    <property type="component" value="Unassembled WGS sequence"/>
</dbReference>
<keyword evidence="7" id="KW-1185">Reference proteome</keyword>
<keyword evidence="4" id="KW-0802">TPR repeat</keyword>
<comment type="caution">
    <text evidence="6">The sequence shown here is derived from an EMBL/GenBank/DDBJ whole genome shotgun (WGS) entry which is preliminary data.</text>
</comment>
<dbReference type="InterPro" id="IPR033891">
    <property type="entry name" value="TTC38"/>
</dbReference>
<dbReference type="InterPro" id="IPR011990">
    <property type="entry name" value="TPR-like_helical_dom_sf"/>
</dbReference>
<dbReference type="EMBL" id="BAAARJ010000003">
    <property type="protein sequence ID" value="GAA2598790.1"/>
    <property type="molecule type" value="Genomic_DNA"/>
</dbReference>
<proteinExistence type="inferred from homology"/>
<evidence type="ECO:0000256" key="5">
    <source>
        <dbReference type="SAM" id="MobiDB-lite"/>
    </source>
</evidence>
<accession>A0ABN3PS88</accession>
<evidence type="ECO:0000313" key="7">
    <source>
        <dbReference type="Proteomes" id="UP001501447"/>
    </source>
</evidence>
<sequence>MIAAGSQGAADADKGHGAGEADAGAGEAEHPGRRDRGRGRGRGRDRREPEMSCGGGEGEAARLYARAVDSLLFFRGDVADSVRALREVAPKSPMGHAFAAYMGLLGTEPGPAAVAREEFARFRAGADQSAFTARERAHLQVASVWLAGDLARAGDLLWELSVRWPCDTLALVVGHQIDYFTGNADRLRDRIAGALSAWDEDDPHYGPLLGMFGFGLEESGQYARAEQVALSAVARNAGDVWGIHAVVHALEMQGRFAEGICYLDARVHDWGAGNMMAVHNWWHYALYALEAGDPARAVEIYDASLQHADSKGLALELLDASALLWRLGLDGAHEAIGDRWGPLADAWAARGDGPHYAFNDTHAVMAYLGAGRLREAEALVHERAEWAARPRPGVTNHAMTGQIGLPVCRALVAFAQERYEDTVDLLLPLRHRLQTFGGSHAQRDAVQRTLVEAALRAKRCALARTLLSERLQLRPSSPYNWLGRARLAEELGEAAVAATARAKAAALAAPARDALAPRESTASR</sequence>
<name>A0ABN3PS88_9ACTN</name>